<keyword evidence="2" id="KW-0539">Nucleus</keyword>
<dbReference type="EMBL" id="JACMSC010000003">
    <property type="protein sequence ID" value="KAG6528427.1"/>
    <property type="molecule type" value="Genomic_DNA"/>
</dbReference>
<feature type="compositionally biased region" description="Basic residues" evidence="3">
    <location>
        <begin position="157"/>
        <end position="174"/>
    </location>
</feature>
<dbReference type="Pfam" id="PF08698">
    <property type="entry name" value="Fcf2"/>
    <property type="match status" value="1"/>
</dbReference>
<protein>
    <recommendedName>
        <fullName evidence="4">Fcf2 pre-rRNA processing C-terminal domain-containing protein</fullName>
    </recommendedName>
</protein>
<evidence type="ECO:0000256" key="3">
    <source>
        <dbReference type="SAM" id="MobiDB-lite"/>
    </source>
</evidence>
<dbReference type="GO" id="GO:0003723">
    <property type="term" value="F:RNA binding"/>
    <property type="evidence" value="ECO:0007669"/>
    <property type="project" value="TreeGrafter"/>
</dbReference>
<feature type="region of interest" description="Disordered" evidence="3">
    <location>
        <begin position="147"/>
        <end position="174"/>
    </location>
</feature>
<reference evidence="5 6" key="1">
    <citation type="submission" date="2020-08" db="EMBL/GenBank/DDBJ databases">
        <title>Plant Genome Project.</title>
        <authorList>
            <person name="Zhang R.-G."/>
        </authorList>
    </citation>
    <scope>NUCLEOTIDE SEQUENCE [LARGE SCALE GENOMIC DNA]</scope>
    <source>
        <tissue evidence="5">Rhizome</tissue>
    </source>
</reference>
<dbReference type="GO" id="GO:0006396">
    <property type="term" value="P:RNA processing"/>
    <property type="evidence" value="ECO:0007669"/>
    <property type="project" value="TreeGrafter"/>
</dbReference>
<dbReference type="PANTHER" id="PTHR21686">
    <property type="entry name" value="DEOXYNUCLEOTIDYLTRANSFERASE TERMINAL-INTERACTING PROTEIN 2"/>
    <property type="match status" value="1"/>
</dbReference>
<proteinExistence type="predicted"/>
<dbReference type="Proteomes" id="UP000734854">
    <property type="component" value="Unassembled WGS sequence"/>
</dbReference>
<feature type="compositionally biased region" description="Basic and acidic residues" evidence="3">
    <location>
        <begin position="147"/>
        <end position="156"/>
    </location>
</feature>
<evidence type="ECO:0000256" key="2">
    <source>
        <dbReference type="ARBA" id="ARBA00023242"/>
    </source>
</evidence>
<dbReference type="AlphaFoldDB" id="A0A8J5I0N4"/>
<organism evidence="5 6">
    <name type="scientific">Zingiber officinale</name>
    <name type="common">Ginger</name>
    <name type="synonym">Amomum zingiber</name>
    <dbReference type="NCBI Taxonomy" id="94328"/>
    <lineage>
        <taxon>Eukaryota</taxon>
        <taxon>Viridiplantae</taxon>
        <taxon>Streptophyta</taxon>
        <taxon>Embryophyta</taxon>
        <taxon>Tracheophyta</taxon>
        <taxon>Spermatophyta</taxon>
        <taxon>Magnoliopsida</taxon>
        <taxon>Liliopsida</taxon>
        <taxon>Zingiberales</taxon>
        <taxon>Zingiberaceae</taxon>
        <taxon>Zingiber</taxon>
    </lineage>
</organism>
<comment type="caution">
    <text evidence="5">The sequence shown here is derived from an EMBL/GenBank/DDBJ whole genome shotgun (WGS) entry which is preliminary data.</text>
</comment>
<evidence type="ECO:0000259" key="4">
    <source>
        <dbReference type="Pfam" id="PF08698"/>
    </source>
</evidence>
<name>A0A8J5I0N4_ZINOF</name>
<gene>
    <name evidence="5" type="ORF">ZIOFF_010601</name>
</gene>
<dbReference type="GO" id="GO:0005730">
    <property type="term" value="C:nucleolus"/>
    <property type="evidence" value="ECO:0007669"/>
    <property type="project" value="UniProtKB-SubCell"/>
</dbReference>
<evidence type="ECO:0000313" key="5">
    <source>
        <dbReference type="EMBL" id="KAG6528427.1"/>
    </source>
</evidence>
<comment type="subcellular location">
    <subcellularLocation>
        <location evidence="1">Nucleus</location>
        <location evidence="1">Nucleolus</location>
    </subcellularLocation>
</comment>
<evidence type="ECO:0000256" key="1">
    <source>
        <dbReference type="ARBA" id="ARBA00004604"/>
    </source>
</evidence>
<sequence length="174" mass="19973">MIFIIMPESKSTIGLLWAPKVLPSFGGAKNGSEMLHSQAKDLIEKSSVELVDGLYLPPRDPRKLNKLMKRNAKDTAGRSWFDMSAPKITPEIKNDLEILKVGTVIESASEFFSSRLTKKERKATLADELLHDDALKAYRKRKLREIHESHQTGGHEKWKHKGRQTWKRAKDRRK</sequence>
<keyword evidence="6" id="KW-1185">Reference proteome</keyword>
<dbReference type="InterPro" id="IPR039883">
    <property type="entry name" value="Fcf2/DNTTIP2"/>
</dbReference>
<evidence type="ECO:0000313" key="6">
    <source>
        <dbReference type="Proteomes" id="UP000734854"/>
    </source>
</evidence>
<dbReference type="InterPro" id="IPR014810">
    <property type="entry name" value="Fcf2_C"/>
</dbReference>
<feature type="domain" description="Fcf2 pre-rRNA processing C-terminal" evidence="4">
    <location>
        <begin position="100"/>
        <end position="142"/>
    </location>
</feature>
<dbReference type="PANTHER" id="PTHR21686:SF12">
    <property type="entry name" value="DEOXYNUCLEOTIDYLTRANSFERASE TERMINAL-INTERACTING PROTEIN 2"/>
    <property type="match status" value="1"/>
</dbReference>
<accession>A0A8J5I0N4</accession>